<gene>
    <name evidence="5" type="ORF">LRX75_12400</name>
</gene>
<comment type="caution">
    <text evidence="5">The sequence shown here is derived from an EMBL/GenBank/DDBJ whole genome shotgun (WGS) entry which is preliminary data.</text>
</comment>
<evidence type="ECO:0000259" key="4">
    <source>
        <dbReference type="PROSITE" id="PS50977"/>
    </source>
</evidence>
<dbReference type="PRINTS" id="PR00455">
    <property type="entry name" value="HTHTETR"/>
</dbReference>
<dbReference type="GO" id="GO:0000976">
    <property type="term" value="F:transcription cis-regulatory region binding"/>
    <property type="evidence" value="ECO:0007669"/>
    <property type="project" value="TreeGrafter"/>
</dbReference>
<accession>A0A9X1NV42</accession>
<dbReference type="InterPro" id="IPR009057">
    <property type="entry name" value="Homeodomain-like_sf"/>
</dbReference>
<dbReference type="PROSITE" id="PS01081">
    <property type="entry name" value="HTH_TETR_1"/>
    <property type="match status" value="1"/>
</dbReference>
<dbReference type="Gene3D" id="1.10.357.10">
    <property type="entry name" value="Tetracycline Repressor, domain 2"/>
    <property type="match status" value="1"/>
</dbReference>
<dbReference type="Pfam" id="PF00440">
    <property type="entry name" value="TetR_N"/>
    <property type="match status" value="1"/>
</dbReference>
<evidence type="ECO:0000256" key="2">
    <source>
        <dbReference type="ARBA" id="ARBA00023125"/>
    </source>
</evidence>
<evidence type="ECO:0000256" key="3">
    <source>
        <dbReference type="PROSITE-ProRule" id="PRU00335"/>
    </source>
</evidence>
<name>A0A9X1NV42_9HYPH</name>
<dbReference type="PANTHER" id="PTHR30055:SF183">
    <property type="entry name" value="NUCLEOID OCCLUSION FACTOR SLMA"/>
    <property type="match status" value="1"/>
</dbReference>
<dbReference type="RefSeq" id="WP_231814763.1">
    <property type="nucleotide sequence ID" value="NZ_JAJOZR010000007.1"/>
</dbReference>
<dbReference type="PANTHER" id="PTHR30055">
    <property type="entry name" value="HTH-TYPE TRANSCRIPTIONAL REGULATOR RUTR"/>
    <property type="match status" value="1"/>
</dbReference>
<feature type="domain" description="HTH tetR-type" evidence="4">
    <location>
        <begin position="15"/>
        <end position="75"/>
    </location>
</feature>
<dbReference type="InterPro" id="IPR023772">
    <property type="entry name" value="DNA-bd_HTH_TetR-type_CS"/>
</dbReference>
<dbReference type="Proteomes" id="UP001139089">
    <property type="component" value="Unassembled WGS sequence"/>
</dbReference>
<dbReference type="EMBL" id="JAJOZR010000007">
    <property type="protein sequence ID" value="MCD7109836.1"/>
    <property type="molecule type" value="Genomic_DNA"/>
</dbReference>
<keyword evidence="2 3" id="KW-0238">DNA-binding</keyword>
<dbReference type="PROSITE" id="PS50977">
    <property type="entry name" value="HTH_TETR_2"/>
    <property type="match status" value="1"/>
</dbReference>
<dbReference type="AlphaFoldDB" id="A0A9X1NV42"/>
<dbReference type="GO" id="GO:0003700">
    <property type="term" value="F:DNA-binding transcription factor activity"/>
    <property type="evidence" value="ECO:0007669"/>
    <property type="project" value="TreeGrafter"/>
</dbReference>
<proteinExistence type="predicted"/>
<dbReference type="SUPFAM" id="SSF46689">
    <property type="entry name" value="Homeodomain-like"/>
    <property type="match status" value="1"/>
</dbReference>
<keyword evidence="6" id="KW-1185">Reference proteome</keyword>
<evidence type="ECO:0000313" key="6">
    <source>
        <dbReference type="Proteomes" id="UP001139089"/>
    </source>
</evidence>
<organism evidence="5 6">
    <name type="scientific">Rhizobium quercicola</name>
    <dbReference type="NCBI Taxonomy" id="2901226"/>
    <lineage>
        <taxon>Bacteria</taxon>
        <taxon>Pseudomonadati</taxon>
        <taxon>Pseudomonadota</taxon>
        <taxon>Alphaproteobacteria</taxon>
        <taxon>Hyphomicrobiales</taxon>
        <taxon>Rhizobiaceae</taxon>
        <taxon>Rhizobium/Agrobacterium group</taxon>
        <taxon>Rhizobium</taxon>
    </lineage>
</organism>
<reference evidence="5" key="1">
    <citation type="submission" date="2021-12" db="EMBL/GenBank/DDBJ databases">
        <authorList>
            <person name="Li Y."/>
        </authorList>
    </citation>
    <scope>NUCLEOTIDE SEQUENCE</scope>
    <source>
        <strain evidence="5">DKSPLA3</strain>
    </source>
</reference>
<feature type="DNA-binding region" description="H-T-H motif" evidence="3">
    <location>
        <begin position="38"/>
        <end position="57"/>
    </location>
</feature>
<sequence length="214" mass="24162">MTKSPAKSQRTRPPEERRRQLMTAAGRLFVEKGVETTSIEDITSGAGVSKGSFYLHFSSKMEVIEALRNDFVENLLGFVKAEVERERDEDWSARLTTWVTACAVGYLQATRLHHLLFSTAPAPSREGLTRNVLIDDLTDLLETGCRNQAWHLEDPAFTSVFLFNALHAVVDRDDRIDCLKERDALLSNLRLHARRLVLTQPMVDPETGANHRSS</sequence>
<dbReference type="InterPro" id="IPR050109">
    <property type="entry name" value="HTH-type_TetR-like_transc_reg"/>
</dbReference>
<dbReference type="InterPro" id="IPR001647">
    <property type="entry name" value="HTH_TetR"/>
</dbReference>
<keyword evidence="1" id="KW-0175">Coiled coil</keyword>
<evidence type="ECO:0000256" key="1">
    <source>
        <dbReference type="ARBA" id="ARBA00023054"/>
    </source>
</evidence>
<evidence type="ECO:0000313" key="5">
    <source>
        <dbReference type="EMBL" id="MCD7109836.1"/>
    </source>
</evidence>
<protein>
    <submittedName>
        <fullName evidence="5">TetR/AcrR family transcriptional regulator</fullName>
    </submittedName>
</protein>